<keyword evidence="4" id="KW-0830">Ubiquinone</keyword>
<evidence type="ECO:0000313" key="5">
    <source>
        <dbReference type="Proteomes" id="UP000215441"/>
    </source>
</evidence>
<dbReference type="SUPFAM" id="SSF56112">
    <property type="entry name" value="Protein kinase-like (PK-like)"/>
    <property type="match status" value="1"/>
</dbReference>
<feature type="transmembrane region" description="Helical" evidence="2">
    <location>
        <begin position="531"/>
        <end position="553"/>
    </location>
</feature>
<evidence type="ECO:0000259" key="3">
    <source>
        <dbReference type="Pfam" id="PF03109"/>
    </source>
</evidence>
<dbReference type="Pfam" id="PF03109">
    <property type="entry name" value="ABC1"/>
    <property type="match status" value="1"/>
</dbReference>
<comment type="caution">
    <text evidence="4">The sequence shown here is derived from an EMBL/GenBank/DDBJ whole genome shotgun (WGS) entry which is preliminary data.</text>
</comment>
<feature type="transmembrane region" description="Helical" evidence="2">
    <location>
        <begin position="506"/>
        <end position="525"/>
    </location>
</feature>
<dbReference type="InterPro" id="IPR011009">
    <property type="entry name" value="Kinase-like_dom_sf"/>
</dbReference>
<dbReference type="OrthoDB" id="9795390at2"/>
<protein>
    <submittedName>
        <fullName evidence="4">Ubiquinone biosynthesis protein UbiB</fullName>
    </submittedName>
</protein>
<dbReference type="AlphaFoldDB" id="A0A235EQS1"/>
<accession>A0A235EQS1</accession>
<dbReference type="PANTHER" id="PTHR10566:SF113">
    <property type="entry name" value="PROTEIN ACTIVITY OF BC1 COMPLEX KINASE 7, CHLOROPLASTIC"/>
    <property type="match status" value="1"/>
</dbReference>
<dbReference type="PANTHER" id="PTHR10566">
    <property type="entry name" value="CHAPERONE-ACTIVITY OF BC1 COMPLEX CABC1 -RELATED"/>
    <property type="match status" value="1"/>
</dbReference>
<feature type="domain" description="ABC1 atypical kinase-like" evidence="3">
    <location>
        <begin position="99"/>
        <end position="345"/>
    </location>
</feature>
<organism evidence="4 5">
    <name type="scientific">Acidovorax kalamii</name>
    <dbReference type="NCBI Taxonomy" id="2004485"/>
    <lineage>
        <taxon>Bacteria</taxon>
        <taxon>Pseudomonadati</taxon>
        <taxon>Pseudomonadota</taxon>
        <taxon>Betaproteobacteria</taxon>
        <taxon>Burkholderiales</taxon>
        <taxon>Comamonadaceae</taxon>
        <taxon>Acidovorax</taxon>
    </lineage>
</organism>
<keyword evidence="2" id="KW-0472">Membrane</keyword>
<sequence>MLIETLDTARDLGRLKEILGVMVRHGFGDTVRRMGLADRLERAGQALNWTHAADLARVEPPVQVRLALEELGPAFVKFGQILAGRADLFGPEWIAEFEKLHSQVPAVPFDALRPQLREDLGAEPEEVFAWFDTTPLAAASIAQVHRARLHGGTEVVVKIRRPGIADTIHADLRLLQRLAALAEAELPALKPYRPQQLVREFARSLRRELDLAGECRQAERIAANMAEALPHIVIPRVHWAYTRERINVQDFIDGTPGGALAALTPEAGFNRRVLAQRGAQAVIKMIVEDGLFHADPHPGNVFYLPGNRIAFIDFGMVGRLSQRRRDELLQLLLGLVEHQPQAVADVLLDWTGDAQGLNLGQLETEVEAFVDQYHGVPLAQLSLGQMLADVSAILREHRLGLPPDLALLIKAFISLEGMGRNLDPGFHMATETLPVLQQVVRHRYRPEALAGRAWTALRRVLATAEQLPDDLSRLLRNARRGHLQVGIELAHLKRVGDQIDRSANRLAMALVIASLIIGSSIVMTVKGGPTLFGLPAFGFLGFFGAVVCGLWLVRAIWRSSHHRDDD</sequence>
<reference evidence="4 5" key="1">
    <citation type="submission" date="2017-07" db="EMBL/GenBank/DDBJ databases">
        <title>Acidovorax KNDSW TSA 6 genome sequence and assembly.</title>
        <authorList>
            <person name="Mayilraj S."/>
        </authorList>
    </citation>
    <scope>NUCLEOTIDE SEQUENCE [LARGE SCALE GENOMIC DNA]</scope>
    <source>
        <strain evidence="4 5">KNDSW-TSA6</strain>
    </source>
</reference>
<dbReference type="Proteomes" id="UP000215441">
    <property type="component" value="Unassembled WGS sequence"/>
</dbReference>
<dbReference type="EMBL" id="NOIG01000005">
    <property type="protein sequence ID" value="OYD50765.1"/>
    <property type="molecule type" value="Genomic_DNA"/>
</dbReference>
<keyword evidence="2" id="KW-1133">Transmembrane helix</keyword>
<evidence type="ECO:0000256" key="2">
    <source>
        <dbReference type="SAM" id="Phobius"/>
    </source>
</evidence>
<keyword evidence="2" id="KW-0812">Transmembrane</keyword>
<proteinExistence type="inferred from homology"/>
<comment type="similarity">
    <text evidence="1">Belongs to the protein kinase superfamily. ADCK protein kinase family.</text>
</comment>
<gene>
    <name evidence="4" type="ORF">CBY09_08535</name>
</gene>
<dbReference type="InterPro" id="IPR004147">
    <property type="entry name" value="ABC1_dom"/>
</dbReference>
<keyword evidence="5" id="KW-1185">Reference proteome</keyword>
<evidence type="ECO:0000256" key="1">
    <source>
        <dbReference type="ARBA" id="ARBA00009670"/>
    </source>
</evidence>
<dbReference type="InterPro" id="IPR050154">
    <property type="entry name" value="UbiB_kinase"/>
</dbReference>
<dbReference type="CDD" id="cd05121">
    <property type="entry name" value="ABC1_ADCK3-like"/>
    <property type="match status" value="1"/>
</dbReference>
<dbReference type="RefSeq" id="WP_094288456.1">
    <property type="nucleotide sequence ID" value="NZ_NOIG01000005.1"/>
</dbReference>
<evidence type="ECO:0000313" key="4">
    <source>
        <dbReference type="EMBL" id="OYD50765.1"/>
    </source>
</evidence>
<name>A0A235EQS1_9BURK</name>